<organism evidence="2 3">
    <name type="scientific">Cryobacterium breve</name>
    <dbReference type="NCBI Taxonomy" id="1259258"/>
    <lineage>
        <taxon>Bacteria</taxon>
        <taxon>Bacillati</taxon>
        <taxon>Actinomycetota</taxon>
        <taxon>Actinomycetes</taxon>
        <taxon>Micrococcales</taxon>
        <taxon>Microbacteriaceae</taxon>
        <taxon>Cryobacterium</taxon>
    </lineage>
</organism>
<dbReference type="SUPFAM" id="SSF54593">
    <property type="entry name" value="Glyoxalase/Bleomycin resistance protein/Dihydroxybiphenyl dioxygenase"/>
    <property type="match status" value="2"/>
</dbReference>
<evidence type="ECO:0000313" key="3">
    <source>
        <dbReference type="Proteomes" id="UP001212421"/>
    </source>
</evidence>
<dbReference type="InterPro" id="IPR052164">
    <property type="entry name" value="Anthracycline_SecMetBiosynth"/>
</dbReference>
<evidence type="ECO:0000313" key="2">
    <source>
        <dbReference type="EMBL" id="WBM81572.1"/>
    </source>
</evidence>
<dbReference type="PANTHER" id="PTHR33993">
    <property type="entry name" value="GLYOXALASE-RELATED"/>
    <property type="match status" value="1"/>
</dbReference>
<keyword evidence="3" id="KW-1185">Reference proteome</keyword>
<dbReference type="InterPro" id="IPR029068">
    <property type="entry name" value="Glyas_Bleomycin-R_OHBP_Dase"/>
</dbReference>
<dbReference type="Pfam" id="PF00903">
    <property type="entry name" value="Glyoxalase"/>
    <property type="match status" value="2"/>
</dbReference>
<reference evidence="2 3" key="1">
    <citation type="submission" date="2021-05" db="EMBL/GenBank/DDBJ databases">
        <authorList>
            <person name="Kumar R."/>
            <person name="Kumar A."/>
            <person name="Mukhia S."/>
        </authorList>
    </citation>
    <scope>NUCLEOTIDE SEQUENCE [LARGE SCALE GENOMIC DNA]</scope>
    <source>
        <strain evidence="2 3">ERMR7:08</strain>
    </source>
</reference>
<dbReference type="PROSITE" id="PS51819">
    <property type="entry name" value="VOC"/>
    <property type="match status" value="2"/>
</dbReference>
<name>A0ABY7NGB3_9MICO</name>
<dbReference type="EMBL" id="CP075584">
    <property type="protein sequence ID" value="WBM81572.1"/>
    <property type="molecule type" value="Genomic_DNA"/>
</dbReference>
<dbReference type="CDD" id="cd07247">
    <property type="entry name" value="SgaA_N_like"/>
    <property type="match status" value="2"/>
</dbReference>
<proteinExistence type="predicted"/>
<dbReference type="InterPro" id="IPR037523">
    <property type="entry name" value="VOC_core"/>
</dbReference>
<evidence type="ECO:0000259" key="1">
    <source>
        <dbReference type="PROSITE" id="PS51819"/>
    </source>
</evidence>
<dbReference type="Proteomes" id="UP001212421">
    <property type="component" value="Chromosome"/>
</dbReference>
<dbReference type="PANTHER" id="PTHR33993:SF14">
    <property type="entry name" value="GB|AAF24581.1"/>
    <property type="match status" value="1"/>
</dbReference>
<gene>
    <name evidence="2" type="ORF">KIV56_14605</name>
</gene>
<accession>A0ABY7NGB3</accession>
<sequence>MTSDPTRNRDFYSGLFGWHAGASEPEYGDYVTFRRRTSDVAGMAPSPEGSTAGNAWLVYLSVDDVDDTVTAAVAAGGQILQEPFTVGAMGRMAVLADPSGAAVGVWQPIEFDGFRVVAEAGTPIWHELSTRDYDAALAFYTAVFGWEPQVLSDTPEFRYSTVGPEGMPVAGVLDSSAFLPDGVPSHWAVYFGVPDAAEAAARVVELGGAVVREAWDSEFGTFAQVSDATGAVFYIGSVEPATPTGATPDGTLTTASASAGTVATGVGDNAAFVDAASVDAAFIDVDESDVETSQSAG</sequence>
<protein>
    <submittedName>
        <fullName evidence="2">VOC family protein</fullName>
    </submittedName>
</protein>
<feature type="domain" description="VOC" evidence="1">
    <location>
        <begin position="1"/>
        <end position="108"/>
    </location>
</feature>
<feature type="domain" description="VOC" evidence="1">
    <location>
        <begin position="122"/>
        <end position="238"/>
    </location>
</feature>
<dbReference type="InterPro" id="IPR004360">
    <property type="entry name" value="Glyas_Fos-R_dOase_dom"/>
</dbReference>
<dbReference type="Gene3D" id="3.10.180.10">
    <property type="entry name" value="2,3-Dihydroxybiphenyl 1,2-Dioxygenase, domain 1"/>
    <property type="match status" value="2"/>
</dbReference>